<sequence length="403" mass="45878">MAFHLTYEEKMILLPCWKEAIDPANWQNHNELRKVIALKGIDNPEGLTARIDRPRTYLPPDSVVSGPGVLSSLPLELVYHVISFMDLASAEYFSQTCRMSRYLLEHHVFYSVIARFVPRLRAIYALCGLKGWNTLYGLAEELHYPYCRTCGRQGTSLFLPLGERVCYNCSTQNPAFWCLSVSDAMNAFCMCQSQVESLPLVKSRMTVFSTANFPEVIADDESVLVPAKAAFLAALKIWGSRENMMRYSKPGDPDVYADSTLDEVLVGASFRFLRNMQLKTADDPSQLDGPVIYMHPRMSSLVTVPFPWVPRDKDDCEHRYMCRGCDWLSKQCYIGPNLLEYSGIDSRLPKARLDRIILGRRDIAHTWEELKEHIATCAGAGVLLRMYILERDHEDGMGSSLFW</sequence>
<dbReference type="SUPFAM" id="SSF81383">
    <property type="entry name" value="F-box domain"/>
    <property type="match status" value="1"/>
</dbReference>
<evidence type="ECO:0000313" key="2">
    <source>
        <dbReference type="EMBL" id="KAJ5153417.1"/>
    </source>
</evidence>
<evidence type="ECO:0000259" key="1">
    <source>
        <dbReference type="PROSITE" id="PS50181"/>
    </source>
</evidence>
<dbReference type="InterPro" id="IPR036047">
    <property type="entry name" value="F-box-like_dom_sf"/>
</dbReference>
<reference evidence="2" key="1">
    <citation type="submission" date="2022-11" db="EMBL/GenBank/DDBJ databases">
        <authorList>
            <person name="Petersen C."/>
        </authorList>
    </citation>
    <scope>NUCLEOTIDE SEQUENCE</scope>
    <source>
        <strain evidence="2">IBT 26290</strain>
    </source>
</reference>
<gene>
    <name evidence="2" type="ORF">N7482_009895</name>
</gene>
<proteinExistence type="predicted"/>
<dbReference type="InterPro" id="IPR001810">
    <property type="entry name" value="F-box_dom"/>
</dbReference>
<keyword evidence="3" id="KW-1185">Reference proteome</keyword>
<dbReference type="Pfam" id="PF00646">
    <property type="entry name" value="F-box"/>
    <property type="match status" value="1"/>
</dbReference>
<feature type="domain" description="F-box" evidence="1">
    <location>
        <begin position="67"/>
        <end position="113"/>
    </location>
</feature>
<dbReference type="Proteomes" id="UP001149163">
    <property type="component" value="Unassembled WGS sequence"/>
</dbReference>
<dbReference type="RefSeq" id="XP_056539725.1">
    <property type="nucleotide sequence ID" value="XM_056692019.1"/>
</dbReference>
<comment type="caution">
    <text evidence="2">The sequence shown here is derived from an EMBL/GenBank/DDBJ whole genome shotgun (WGS) entry which is preliminary data.</text>
</comment>
<dbReference type="AlphaFoldDB" id="A0A9W9HQR8"/>
<dbReference type="GeneID" id="81431195"/>
<dbReference type="EMBL" id="JAPQKN010000007">
    <property type="protein sequence ID" value="KAJ5153417.1"/>
    <property type="molecule type" value="Genomic_DNA"/>
</dbReference>
<dbReference type="PROSITE" id="PS50181">
    <property type="entry name" value="FBOX"/>
    <property type="match status" value="1"/>
</dbReference>
<dbReference type="OrthoDB" id="2687876at2759"/>
<accession>A0A9W9HQR8</accession>
<organism evidence="2 3">
    <name type="scientific">Penicillium canariense</name>
    <dbReference type="NCBI Taxonomy" id="189055"/>
    <lineage>
        <taxon>Eukaryota</taxon>
        <taxon>Fungi</taxon>
        <taxon>Dikarya</taxon>
        <taxon>Ascomycota</taxon>
        <taxon>Pezizomycotina</taxon>
        <taxon>Eurotiomycetes</taxon>
        <taxon>Eurotiomycetidae</taxon>
        <taxon>Eurotiales</taxon>
        <taxon>Aspergillaceae</taxon>
        <taxon>Penicillium</taxon>
    </lineage>
</organism>
<protein>
    <recommendedName>
        <fullName evidence="1">F-box domain-containing protein</fullName>
    </recommendedName>
</protein>
<evidence type="ECO:0000313" key="3">
    <source>
        <dbReference type="Proteomes" id="UP001149163"/>
    </source>
</evidence>
<name>A0A9W9HQR8_9EURO</name>
<reference evidence="2" key="2">
    <citation type="journal article" date="2023" name="IMA Fungus">
        <title>Comparative genomic study of the Penicillium genus elucidates a diverse pangenome and 15 lateral gene transfer events.</title>
        <authorList>
            <person name="Petersen C."/>
            <person name="Sorensen T."/>
            <person name="Nielsen M.R."/>
            <person name="Sondergaard T.E."/>
            <person name="Sorensen J.L."/>
            <person name="Fitzpatrick D.A."/>
            <person name="Frisvad J.C."/>
            <person name="Nielsen K.L."/>
        </authorList>
    </citation>
    <scope>NUCLEOTIDE SEQUENCE</scope>
    <source>
        <strain evidence="2">IBT 26290</strain>
    </source>
</reference>